<dbReference type="KEGG" id="pms:KNP414_01258"/>
<feature type="compositionally biased region" description="Basic and acidic residues" evidence="1">
    <location>
        <begin position="18"/>
        <end position="38"/>
    </location>
</feature>
<protein>
    <submittedName>
        <fullName evidence="2">Uncharacterized protein</fullName>
    </submittedName>
</protein>
<evidence type="ECO:0000256" key="1">
    <source>
        <dbReference type="SAM" id="MobiDB-lite"/>
    </source>
</evidence>
<feature type="region of interest" description="Disordered" evidence="1">
    <location>
        <begin position="1"/>
        <end position="38"/>
    </location>
</feature>
<reference evidence="3" key="1">
    <citation type="submission" date="2011-06" db="EMBL/GenBank/DDBJ databases">
        <title>Complete genome sequence of Paenibacillus mucilaginosus KNP414.</title>
        <authorList>
            <person name="Wang J."/>
            <person name="Hu S."/>
            <person name="Hu X."/>
            <person name="Zhang B."/>
            <person name="Dong D."/>
            <person name="Zhang S."/>
            <person name="Zhao K."/>
            <person name="Wu D."/>
        </authorList>
    </citation>
    <scope>NUCLEOTIDE SEQUENCE [LARGE SCALE GENOMIC DNA]</scope>
    <source>
        <strain evidence="3">KNP414</strain>
    </source>
</reference>
<evidence type="ECO:0000313" key="3">
    <source>
        <dbReference type="Proteomes" id="UP000006620"/>
    </source>
</evidence>
<dbReference type="PATRIC" id="fig|1036673.3.peg.1092"/>
<dbReference type="Proteomes" id="UP000006620">
    <property type="component" value="Chromosome"/>
</dbReference>
<reference evidence="2 3" key="2">
    <citation type="journal article" date="2013" name="Genome Announc.">
        <title>Genome Sequence of Growth-Improving Paenibacillus mucilaginosus Strain KNP414.</title>
        <authorList>
            <person name="Lu J.J."/>
            <person name="Wang J.F."/>
            <person name="Hu X.F."/>
        </authorList>
    </citation>
    <scope>NUCLEOTIDE SEQUENCE [LARGE SCALE GENOMIC DNA]</scope>
    <source>
        <strain evidence="2 3">KNP414</strain>
    </source>
</reference>
<proteinExistence type="predicted"/>
<gene>
    <name evidence="2" type="ordered locus">KNP414_01258</name>
</gene>
<dbReference type="AlphaFoldDB" id="F8FHC1"/>
<accession>F8FHC1</accession>
<name>F8FHC1_PAEMK</name>
<evidence type="ECO:0000313" key="2">
    <source>
        <dbReference type="EMBL" id="AEI39823.1"/>
    </source>
</evidence>
<sequence length="38" mass="4139">MVKGLGQPGASLSGAEIPPRREGLEPAYRTERSRDLSR</sequence>
<dbReference type="EMBL" id="CP002869">
    <property type="protein sequence ID" value="AEI39823.1"/>
    <property type="molecule type" value="Genomic_DNA"/>
</dbReference>
<organism evidence="2 3">
    <name type="scientific">Paenibacillus mucilaginosus (strain KNP414)</name>
    <dbReference type="NCBI Taxonomy" id="1036673"/>
    <lineage>
        <taxon>Bacteria</taxon>
        <taxon>Bacillati</taxon>
        <taxon>Bacillota</taxon>
        <taxon>Bacilli</taxon>
        <taxon>Bacillales</taxon>
        <taxon>Paenibacillaceae</taxon>
        <taxon>Paenibacillus</taxon>
    </lineage>
</organism>
<dbReference type="HOGENOM" id="CLU_3330954_0_0_9"/>